<proteinExistence type="predicted"/>
<evidence type="ECO:0000313" key="2">
    <source>
        <dbReference type="Proteomes" id="UP000323994"/>
    </source>
</evidence>
<protein>
    <recommendedName>
        <fullName evidence="3">Glycosyl transferase</fullName>
    </recommendedName>
</protein>
<dbReference type="AlphaFoldDB" id="A0A5M8QWK6"/>
<name>A0A5M8QWK6_9BACT</name>
<dbReference type="EMBL" id="VBSN01000033">
    <property type="protein sequence ID" value="KAA6439731.1"/>
    <property type="molecule type" value="Genomic_DNA"/>
</dbReference>
<sequence>MKILFTVCNRTNLTHALVLADSALLHQPDCAFYLCWVDSVPLTNLPAHIKLLAADQANFPAWNSMHEHYFDYELLAACRPWFALELLRLHENCTRLTFLSPSVFLNAPFDEVMSSGAAFFLTVNIHKPLPHSPFLDDKRILNAGMFHSGSWTLKPSETTLRVLKWWAERTADRAQFDLCSGMNTDQLWLNYVPVWIQETTLVSHSGWHYGLNSVLNKNLEIENGQYLVDQKPLVSLDFAGLDFFDPIWSDHIGLLSHNKTFKKLFAEYRKKVEEKEKMHGVKGFPGYGKASEIKENRLFRNKFAKRLKAVSTYIDQF</sequence>
<dbReference type="Proteomes" id="UP000323994">
    <property type="component" value="Unassembled WGS sequence"/>
</dbReference>
<keyword evidence="2" id="KW-1185">Reference proteome</keyword>
<reference evidence="1 2" key="1">
    <citation type="submission" date="2019-05" db="EMBL/GenBank/DDBJ databases">
        <authorList>
            <person name="Qu J.-H."/>
        </authorList>
    </citation>
    <scope>NUCLEOTIDE SEQUENCE [LARGE SCALE GENOMIC DNA]</scope>
    <source>
        <strain evidence="1 2">NS28</strain>
    </source>
</reference>
<organism evidence="1 2">
    <name type="scientific">Dyadobacter flavalbus</name>
    <dbReference type="NCBI Taxonomy" id="2579942"/>
    <lineage>
        <taxon>Bacteria</taxon>
        <taxon>Pseudomonadati</taxon>
        <taxon>Bacteroidota</taxon>
        <taxon>Cytophagia</taxon>
        <taxon>Cytophagales</taxon>
        <taxon>Spirosomataceae</taxon>
        <taxon>Dyadobacter</taxon>
    </lineage>
</organism>
<comment type="caution">
    <text evidence="1">The sequence shown here is derived from an EMBL/GenBank/DDBJ whole genome shotgun (WGS) entry which is preliminary data.</text>
</comment>
<accession>A0A5M8QWK6</accession>
<gene>
    <name evidence="1" type="ORF">FEM33_11065</name>
</gene>
<dbReference type="RefSeq" id="WP_139012093.1">
    <property type="nucleotide sequence ID" value="NZ_VBSN01000033.1"/>
</dbReference>
<evidence type="ECO:0008006" key="3">
    <source>
        <dbReference type="Google" id="ProtNLM"/>
    </source>
</evidence>
<evidence type="ECO:0000313" key="1">
    <source>
        <dbReference type="EMBL" id="KAA6439731.1"/>
    </source>
</evidence>
<dbReference type="OrthoDB" id="186344at2"/>